<gene>
    <name evidence="1" type="ORF">RirG_187840</name>
</gene>
<name>A0A015IYV1_RHIIW</name>
<accession>A0A015IYV1</accession>
<dbReference type="EMBL" id="JEMT01026355">
    <property type="protein sequence ID" value="EXX59575.1"/>
    <property type="molecule type" value="Genomic_DNA"/>
</dbReference>
<sequence>MNKNVNSVKCSGRRCSGRRYGRNGVRKMILRSGKFYYPSRVAPITTRLFFDDSLLVRRISLDDSLLVRRFSVC</sequence>
<dbReference type="HOGENOM" id="CLU_2706187_0_0_1"/>
<organism evidence="1 2">
    <name type="scientific">Rhizophagus irregularis (strain DAOM 197198w)</name>
    <name type="common">Glomus intraradices</name>
    <dbReference type="NCBI Taxonomy" id="1432141"/>
    <lineage>
        <taxon>Eukaryota</taxon>
        <taxon>Fungi</taxon>
        <taxon>Fungi incertae sedis</taxon>
        <taxon>Mucoromycota</taxon>
        <taxon>Glomeromycotina</taxon>
        <taxon>Glomeromycetes</taxon>
        <taxon>Glomerales</taxon>
        <taxon>Glomeraceae</taxon>
        <taxon>Rhizophagus</taxon>
    </lineage>
</organism>
<keyword evidence="2" id="KW-1185">Reference proteome</keyword>
<dbReference type="AlphaFoldDB" id="A0A015IYV1"/>
<reference evidence="1 2" key="1">
    <citation type="submission" date="2014-02" db="EMBL/GenBank/DDBJ databases">
        <title>Single nucleus genome sequencing reveals high similarity among nuclei of an endomycorrhizal fungus.</title>
        <authorList>
            <person name="Lin K."/>
            <person name="Geurts R."/>
            <person name="Zhang Z."/>
            <person name="Limpens E."/>
            <person name="Saunders D.G."/>
            <person name="Mu D."/>
            <person name="Pang E."/>
            <person name="Cao H."/>
            <person name="Cha H."/>
            <person name="Lin T."/>
            <person name="Zhou Q."/>
            <person name="Shang Y."/>
            <person name="Li Y."/>
            <person name="Ivanov S."/>
            <person name="Sharma T."/>
            <person name="Velzen R.V."/>
            <person name="Ruijter N.D."/>
            <person name="Aanen D.K."/>
            <person name="Win J."/>
            <person name="Kamoun S."/>
            <person name="Bisseling T."/>
            <person name="Huang S."/>
        </authorList>
    </citation>
    <scope>NUCLEOTIDE SEQUENCE [LARGE SCALE GENOMIC DNA]</scope>
    <source>
        <strain evidence="2">DAOM197198w</strain>
    </source>
</reference>
<evidence type="ECO:0000313" key="2">
    <source>
        <dbReference type="Proteomes" id="UP000022910"/>
    </source>
</evidence>
<dbReference type="Proteomes" id="UP000022910">
    <property type="component" value="Unassembled WGS sequence"/>
</dbReference>
<evidence type="ECO:0000313" key="1">
    <source>
        <dbReference type="EMBL" id="EXX59575.1"/>
    </source>
</evidence>
<comment type="caution">
    <text evidence="1">The sequence shown here is derived from an EMBL/GenBank/DDBJ whole genome shotgun (WGS) entry which is preliminary data.</text>
</comment>
<protein>
    <submittedName>
        <fullName evidence="1">Uncharacterized protein</fullName>
    </submittedName>
</protein>
<proteinExistence type="predicted"/>